<name>A0A6J4PKR6_9BACT</name>
<proteinExistence type="predicted"/>
<organism evidence="2">
    <name type="scientific">uncultured Phycisphaerae bacterium</name>
    <dbReference type="NCBI Taxonomy" id="904963"/>
    <lineage>
        <taxon>Bacteria</taxon>
        <taxon>Pseudomonadati</taxon>
        <taxon>Planctomycetota</taxon>
        <taxon>Phycisphaerae</taxon>
        <taxon>environmental samples</taxon>
    </lineage>
</organism>
<feature type="compositionally biased region" description="Basic and acidic residues" evidence="1">
    <location>
        <begin position="298"/>
        <end position="332"/>
    </location>
</feature>
<accession>A0A6J4PKR6</accession>
<feature type="region of interest" description="Disordered" evidence="1">
    <location>
        <begin position="1"/>
        <end position="505"/>
    </location>
</feature>
<keyword evidence="2" id="KW-0378">Hydrolase</keyword>
<feature type="compositionally biased region" description="Basic and acidic residues" evidence="1">
    <location>
        <begin position="417"/>
        <end position="433"/>
    </location>
</feature>
<dbReference type="GO" id="GO:0004065">
    <property type="term" value="F:arylsulfatase activity"/>
    <property type="evidence" value="ECO:0007669"/>
    <property type="project" value="UniProtKB-EC"/>
</dbReference>
<feature type="compositionally biased region" description="Basic and acidic residues" evidence="1">
    <location>
        <begin position="203"/>
        <end position="220"/>
    </location>
</feature>
<protein>
    <submittedName>
        <fullName evidence="2">Arylsulfatase</fullName>
        <ecNumber evidence="2">3.1.6.1</ecNumber>
    </submittedName>
</protein>
<feature type="compositionally biased region" description="Low complexity" evidence="1">
    <location>
        <begin position="157"/>
        <end position="174"/>
    </location>
</feature>
<evidence type="ECO:0000313" key="2">
    <source>
        <dbReference type="EMBL" id="CAA9418113.1"/>
    </source>
</evidence>
<feature type="compositionally biased region" description="Basic residues" evidence="1">
    <location>
        <begin position="74"/>
        <end position="89"/>
    </location>
</feature>
<feature type="compositionally biased region" description="Basic and acidic residues" evidence="1">
    <location>
        <begin position="63"/>
        <end position="73"/>
    </location>
</feature>
<dbReference type="EC" id="3.1.6.1" evidence="2"/>
<dbReference type="AlphaFoldDB" id="A0A6J4PKR6"/>
<feature type="compositionally biased region" description="Low complexity" evidence="1">
    <location>
        <begin position="473"/>
        <end position="487"/>
    </location>
</feature>
<feature type="non-terminal residue" evidence="2">
    <location>
        <position position="1"/>
    </location>
</feature>
<feature type="compositionally biased region" description="Low complexity" evidence="1">
    <location>
        <begin position="434"/>
        <end position="465"/>
    </location>
</feature>
<reference evidence="2" key="1">
    <citation type="submission" date="2020-02" db="EMBL/GenBank/DDBJ databases">
        <authorList>
            <person name="Meier V. D."/>
        </authorList>
    </citation>
    <scope>NUCLEOTIDE SEQUENCE</scope>
    <source>
        <strain evidence="2">AVDCRST_MAG64</strain>
    </source>
</reference>
<feature type="non-terminal residue" evidence="2">
    <location>
        <position position="505"/>
    </location>
</feature>
<feature type="compositionally biased region" description="Low complexity" evidence="1">
    <location>
        <begin position="14"/>
        <end position="33"/>
    </location>
</feature>
<feature type="compositionally biased region" description="Basic and acidic residues" evidence="1">
    <location>
        <begin position="118"/>
        <end position="149"/>
    </location>
</feature>
<dbReference type="EMBL" id="CADCUQ010000609">
    <property type="protein sequence ID" value="CAA9418113.1"/>
    <property type="molecule type" value="Genomic_DNA"/>
</dbReference>
<feature type="compositionally biased region" description="Low complexity" evidence="1">
    <location>
        <begin position="389"/>
        <end position="406"/>
    </location>
</feature>
<feature type="compositionally biased region" description="Basic and acidic residues" evidence="1">
    <location>
        <begin position="267"/>
        <end position="291"/>
    </location>
</feature>
<sequence length="505" mass="53515">DQPRTFVTPANSSRPVPARAAGGRPRTTARPSSGGRGGRECNAGGGAAAAESGPDPDGQPRGVDARLLREPRRPHAAHRPPRGRGRAVHPRAGQQPRLLAHPGHPPDRAAPVPARRSQLPDEREERRADGAQRPQHDPRVRHAAQDPPRRRVRLRPQRQVAPRRQPAPAGGLHALGHDAARAYDGVLRRRRDRGRQGPAGADVPDRPVDRARGPVHRAEPRAAVLPLPGVQRAVRAGADAAEPGPQPARGVLRRPAAAQLPAGRDAPVAEREQGVPERHRGDPPDGRGDQRGRRRGRGRDGRFAEAGVGREHARGVHGRPGVDGRAERDLGHGRPHPAGRRVRPDDAGPADRPPPGQGRRRRDERPAGQQLRPDAHAAVVPGPGRPHGRGQAQVARPGRLAGAVRQGGRRAGGRRGVLRDGGHPGRPHGRLEVRGPPAGRPVRAVRPAGRPARAVQPVRPAAAPAGAGGPGPATGRVLPAVRRPAVRSVERRPVQGQAAREGGRL</sequence>
<evidence type="ECO:0000256" key="1">
    <source>
        <dbReference type="SAM" id="MobiDB-lite"/>
    </source>
</evidence>
<gene>
    <name evidence="2" type="ORF">AVDCRST_MAG64-2706</name>
</gene>